<evidence type="ECO:0000313" key="2">
    <source>
        <dbReference type="Proteomes" id="UP000004277"/>
    </source>
</evidence>
<reference evidence="1" key="1">
    <citation type="submission" date="2019-05" db="EMBL/GenBank/DDBJ databases">
        <title>Revised genome assembly of Burkholderiaceae (previously Ralstonia) sp. PBA.</title>
        <authorList>
            <person name="Gan H.M."/>
        </authorList>
    </citation>
    <scope>NUCLEOTIDE SEQUENCE</scope>
    <source>
        <strain evidence="1">PBA</strain>
    </source>
</reference>
<organism evidence="1 2">
    <name type="scientific">Imbroritus primus</name>
    <dbReference type="NCBI Taxonomy" id="3058603"/>
    <lineage>
        <taxon>Bacteria</taxon>
        <taxon>Pseudomonadati</taxon>
        <taxon>Pseudomonadota</taxon>
        <taxon>Betaproteobacteria</taxon>
        <taxon>Burkholderiales</taxon>
        <taxon>Burkholderiaceae</taxon>
        <taxon>Imbroritus</taxon>
    </lineage>
</organism>
<gene>
    <name evidence="1" type="ORF">MW7_000515</name>
</gene>
<comment type="caution">
    <text evidence="1">The sequence shown here is derived from an EMBL/GenBank/DDBJ whole genome shotgun (WGS) entry which is preliminary data.</text>
</comment>
<keyword evidence="2" id="KW-1185">Reference proteome</keyword>
<proteinExistence type="predicted"/>
<evidence type="ECO:0000313" key="1">
    <source>
        <dbReference type="EMBL" id="TMS59670.1"/>
    </source>
</evidence>
<dbReference type="EMBL" id="AKCV02000004">
    <property type="protein sequence ID" value="TMS59670.1"/>
    <property type="molecule type" value="Genomic_DNA"/>
</dbReference>
<accession>A0ACD3STI3</accession>
<sequence>MIRYILKRFGQSLVTVLLVTIIIFLIIRLIGDPTHLMLPPEATEADRQVLRHQMGLDKPLIVQYGIYLLDLFRGNLGMSYRFALPALDVVLHALGPTLLLTVTALAFGILIGVPLGVISAVRRDGVVDQIATVFGVLGQAAPPFLFSLLFIRLFSIELSWFPTSGYGSISNLILPAIALGWYSAAGIMRLTRSSMSEVMDSEYVKLARIKGVPERTIIRKHALRNALLPMITFTSLQFGILMGGAVSVEFIFAWPGVGRLILESISNLDYAVVQAAVTVGALIFTLVNLGVDILYAYIDPRIRYA</sequence>
<name>A0ACD3STI3_9BURK</name>
<protein>
    <submittedName>
        <fullName evidence="1">ABC transporter permease</fullName>
    </submittedName>
</protein>
<dbReference type="Proteomes" id="UP000004277">
    <property type="component" value="Unassembled WGS sequence"/>
</dbReference>